<dbReference type="Proteomes" id="UP000054481">
    <property type="component" value="Unassembled WGS sequence"/>
</dbReference>
<feature type="chain" id="PRO_5002526841" evidence="1">
    <location>
        <begin position="17"/>
        <end position="117"/>
    </location>
</feature>
<sequence>MKTVFIITCIVAAATAAENAHQRTSQRGTERECENRLGRCNFFGNCCEGLTCYKKNNGPGGLGLCVRMGEENGLTCITNGRCGGDSGECCGQFGLECAEGSCREKEEDNGSDYQRGY</sequence>
<name>A0A0F8A4W6_9HYPO</name>
<evidence type="ECO:0000313" key="2">
    <source>
        <dbReference type="EMBL" id="KJZ74294.1"/>
    </source>
</evidence>
<dbReference type="EMBL" id="KQ030527">
    <property type="protein sequence ID" value="KJZ74294.1"/>
    <property type="molecule type" value="Genomic_DNA"/>
</dbReference>
<dbReference type="AlphaFoldDB" id="A0A0F8A4W6"/>
<keyword evidence="3" id="KW-1185">Reference proteome</keyword>
<evidence type="ECO:0000313" key="3">
    <source>
        <dbReference type="Proteomes" id="UP000054481"/>
    </source>
</evidence>
<gene>
    <name evidence="2" type="ORF">HIM_06300</name>
</gene>
<protein>
    <submittedName>
        <fullName evidence="2">Uncharacterized protein</fullName>
    </submittedName>
</protein>
<feature type="signal peptide" evidence="1">
    <location>
        <begin position="1"/>
        <end position="16"/>
    </location>
</feature>
<proteinExistence type="predicted"/>
<evidence type="ECO:0000256" key="1">
    <source>
        <dbReference type="SAM" id="SignalP"/>
    </source>
</evidence>
<reference evidence="2 3" key="1">
    <citation type="journal article" date="2014" name="Genome Biol. Evol.">
        <title>Comparative genomics and transcriptomics analyses reveal divergent lifestyle features of nematode endoparasitic fungus Hirsutella minnesotensis.</title>
        <authorList>
            <person name="Lai Y."/>
            <person name="Liu K."/>
            <person name="Zhang X."/>
            <person name="Zhang X."/>
            <person name="Li K."/>
            <person name="Wang N."/>
            <person name="Shu C."/>
            <person name="Wu Y."/>
            <person name="Wang C."/>
            <person name="Bushley K.E."/>
            <person name="Xiang M."/>
            <person name="Liu X."/>
        </authorList>
    </citation>
    <scope>NUCLEOTIDE SEQUENCE [LARGE SCALE GENOMIC DNA]</scope>
    <source>
        <strain evidence="2 3">3608</strain>
    </source>
</reference>
<keyword evidence="1" id="KW-0732">Signal</keyword>
<organism evidence="2 3">
    <name type="scientific">Hirsutella minnesotensis 3608</name>
    <dbReference type="NCBI Taxonomy" id="1043627"/>
    <lineage>
        <taxon>Eukaryota</taxon>
        <taxon>Fungi</taxon>
        <taxon>Dikarya</taxon>
        <taxon>Ascomycota</taxon>
        <taxon>Pezizomycotina</taxon>
        <taxon>Sordariomycetes</taxon>
        <taxon>Hypocreomycetidae</taxon>
        <taxon>Hypocreales</taxon>
        <taxon>Ophiocordycipitaceae</taxon>
        <taxon>Hirsutella</taxon>
    </lineage>
</organism>
<accession>A0A0F8A4W6</accession>